<feature type="region of interest" description="Disordered" evidence="1">
    <location>
        <begin position="100"/>
        <end position="145"/>
    </location>
</feature>
<sequence length="412" mass="43781">MSLLPSACLPHRHGCHAMARPGPLHAASCMVPARAMHALAANPHSMGGGFCAAPVTILRDNVTACAAASGRDHASLSVVKTSQPSMGTVLPLNSTDHACNHQERPCSHQGHTDTLSADINLSTSPAPTPTVPSSSGSTSAPALSRRQTHAALAGACATLALAAAASGTFPAPAAASKLPVFADKMWEAMGGGPSDLTFPPSFLGTWDVTSILTQVDVPQGPEMVPDMRVVERAKSEDLNKPVTYQVRFVSNASGEVVFDRAYNTASLLSFYYGRPTTDFLNRIEWNISDPNVLQLTMPGGLSVRTRVTRRSEEEEGPRIETSEYFEQVYDSSETSSSGMSGLRVKASQCFTKYKWRDESAAGPGQPAIVATQVVSDYLTPVMGQEAKYMQAGSRPVVIYTYRMSFVRAAATA</sequence>
<dbReference type="EMBL" id="HBFB01027091">
    <property type="protein sequence ID" value="CAD8690588.1"/>
    <property type="molecule type" value="Transcribed_RNA"/>
</dbReference>
<name>A0A7S0RY77_9CHLO</name>
<accession>A0A7S0RY77</accession>
<feature type="compositionally biased region" description="Polar residues" evidence="1">
    <location>
        <begin position="112"/>
        <end position="121"/>
    </location>
</feature>
<evidence type="ECO:0000259" key="2">
    <source>
        <dbReference type="Pfam" id="PF20670"/>
    </source>
</evidence>
<feature type="domain" description="DUF6816" evidence="2">
    <location>
        <begin position="190"/>
        <end position="408"/>
    </location>
</feature>
<reference evidence="3" key="1">
    <citation type="submission" date="2021-01" db="EMBL/GenBank/DDBJ databases">
        <authorList>
            <person name="Corre E."/>
            <person name="Pelletier E."/>
            <person name="Niang G."/>
            <person name="Scheremetjew M."/>
            <person name="Finn R."/>
            <person name="Kale V."/>
            <person name="Holt S."/>
            <person name="Cochrane G."/>
            <person name="Meng A."/>
            <person name="Brown T."/>
            <person name="Cohen L."/>
        </authorList>
    </citation>
    <scope>NUCLEOTIDE SEQUENCE</scope>
    <source>
        <strain evidence="3">SAG 11-49</strain>
    </source>
</reference>
<protein>
    <recommendedName>
        <fullName evidence="2">DUF6816 domain-containing protein</fullName>
    </recommendedName>
</protein>
<dbReference type="Pfam" id="PF20670">
    <property type="entry name" value="DUF6816"/>
    <property type="match status" value="1"/>
</dbReference>
<dbReference type="AlphaFoldDB" id="A0A7S0RY77"/>
<evidence type="ECO:0000313" key="3">
    <source>
        <dbReference type="EMBL" id="CAD8690588.1"/>
    </source>
</evidence>
<evidence type="ECO:0000256" key="1">
    <source>
        <dbReference type="SAM" id="MobiDB-lite"/>
    </source>
</evidence>
<gene>
    <name evidence="3" type="ORF">CLEI1391_LOCUS15117</name>
</gene>
<organism evidence="3">
    <name type="scientific">Chlamydomonas leiostraca</name>
    <dbReference type="NCBI Taxonomy" id="1034604"/>
    <lineage>
        <taxon>Eukaryota</taxon>
        <taxon>Viridiplantae</taxon>
        <taxon>Chlorophyta</taxon>
        <taxon>core chlorophytes</taxon>
        <taxon>Chlorophyceae</taxon>
        <taxon>CS clade</taxon>
        <taxon>Chlamydomonadales</taxon>
        <taxon>Chlamydomonadaceae</taxon>
        <taxon>Chlamydomonas</taxon>
    </lineage>
</organism>
<dbReference type="InterPro" id="IPR049213">
    <property type="entry name" value="DUF6816"/>
</dbReference>
<proteinExistence type="predicted"/>
<feature type="compositionally biased region" description="Low complexity" evidence="1">
    <location>
        <begin position="131"/>
        <end position="145"/>
    </location>
</feature>